<dbReference type="EMBL" id="OJIN01000041">
    <property type="protein sequence ID" value="SPD72424.1"/>
    <property type="molecule type" value="Genomic_DNA"/>
</dbReference>
<dbReference type="AlphaFoldDB" id="A0A445MSC9"/>
<evidence type="ECO:0000313" key="1">
    <source>
        <dbReference type="EMBL" id="SPD72424.1"/>
    </source>
</evidence>
<sequence>MDIKYVLYGKELEENSQAIDSEEAITLSVMKIDERMWYKGEMIIYKGQTEGAEPVELLGPFANPYDAGKYYIKLIKLLPTVEDDE</sequence>
<organism evidence="1">
    <name type="scientific">uncultured Desulfobacterium sp</name>
    <dbReference type="NCBI Taxonomy" id="201089"/>
    <lineage>
        <taxon>Bacteria</taxon>
        <taxon>Pseudomonadati</taxon>
        <taxon>Thermodesulfobacteriota</taxon>
        <taxon>Desulfobacteria</taxon>
        <taxon>Desulfobacterales</taxon>
        <taxon>Desulfobacteriaceae</taxon>
        <taxon>Desulfobacterium</taxon>
        <taxon>environmental samples</taxon>
    </lineage>
</organism>
<accession>A0A445MSC9</accession>
<name>A0A445MSC9_9BACT</name>
<protein>
    <submittedName>
        <fullName evidence="1">Uncharacterized protein</fullName>
    </submittedName>
</protein>
<reference evidence="1" key="1">
    <citation type="submission" date="2018-01" db="EMBL/GenBank/DDBJ databases">
        <authorList>
            <person name="Regsiter A."/>
            <person name="William W."/>
        </authorList>
    </citation>
    <scope>NUCLEOTIDE SEQUENCE</scope>
    <source>
        <strain evidence="1">TRIP AH-1</strain>
    </source>
</reference>
<gene>
    <name evidence="1" type="ORF">PITCH_A1350005</name>
</gene>
<proteinExistence type="predicted"/>